<organism evidence="2 3">
    <name type="scientific">Nonomuraea bangladeshensis</name>
    <dbReference type="NCBI Taxonomy" id="404385"/>
    <lineage>
        <taxon>Bacteria</taxon>
        <taxon>Bacillati</taxon>
        <taxon>Actinomycetota</taxon>
        <taxon>Actinomycetes</taxon>
        <taxon>Streptosporangiales</taxon>
        <taxon>Streptosporangiaceae</taxon>
        <taxon>Nonomuraea</taxon>
    </lineage>
</organism>
<accession>A0ABV3HFE2</accession>
<dbReference type="EMBL" id="JBFARM010000013">
    <property type="protein sequence ID" value="MEV4291242.1"/>
    <property type="molecule type" value="Genomic_DNA"/>
</dbReference>
<reference evidence="2 3" key="1">
    <citation type="submission" date="2024-06" db="EMBL/GenBank/DDBJ databases">
        <title>The Natural Products Discovery Center: Release of the First 8490 Sequenced Strains for Exploring Actinobacteria Biosynthetic Diversity.</title>
        <authorList>
            <person name="Kalkreuter E."/>
            <person name="Kautsar S.A."/>
            <person name="Yang D."/>
            <person name="Bader C.D."/>
            <person name="Teijaro C.N."/>
            <person name="Fluegel L."/>
            <person name="Davis C.M."/>
            <person name="Simpson J.R."/>
            <person name="Lauterbach L."/>
            <person name="Steele A.D."/>
            <person name="Gui C."/>
            <person name="Meng S."/>
            <person name="Li G."/>
            <person name="Viehrig K."/>
            <person name="Ye F."/>
            <person name="Su P."/>
            <person name="Kiefer A.F."/>
            <person name="Nichols A."/>
            <person name="Cepeda A.J."/>
            <person name="Yan W."/>
            <person name="Fan B."/>
            <person name="Jiang Y."/>
            <person name="Adhikari A."/>
            <person name="Zheng C.-J."/>
            <person name="Schuster L."/>
            <person name="Cowan T.M."/>
            <person name="Smanski M.J."/>
            <person name="Chevrette M.G."/>
            <person name="De Carvalho L.P.S."/>
            <person name="Shen B."/>
        </authorList>
    </citation>
    <scope>NUCLEOTIDE SEQUENCE [LARGE SCALE GENOMIC DNA]</scope>
    <source>
        <strain evidence="2 3">NPDC049574</strain>
    </source>
</reference>
<evidence type="ECO:0000313" key="3">
    <source>
        <dbReference type="Proteomes" id="UP001552427"/>
    </source>
</evidence>
<dbReference type="Proteomes" id="UP001552427">
    <property type="component" value="Unassembled WGS sequence"/>
</dbReference>
<name>A0ABV3HFE2_9ACTN</name>
<comment type="similarity">
    <text evidence="1">Belongs to the cytochrome P450 family.</text>
</comment>
<dbReference type="PANTHER" id="PTHR46696">
    <property type="entry name" value="P450, PUTATIVE (EUROFUNG)-RELATED"/>
    <property type="match status" value="1"/>
</dbReference>
<dbReference type="InterPro" id="IPR036396">
    <property type="entry name" value="Cyt_P450_sf"/>
</dbReference>
<dbReference type="RefSeq" id="WP_364459424.1">
    <property type="nucleotide sequence ID" value="NZ_JBFARM010000013.1"/>
</dbReference>
<dbReference type="SUPFAM" id="SSF48264">
    <property type="entry name" value="Cytochrome P450"/>
    <property type="match status" value="1"/>
</dbReference>
<evidence type="ECO:0000313" key="2">
    <source>
        <dbReference type="EMBL" id="MEV4291242.1"/>
    </source>
</evidence>
<dbReference type="PANTHER" id="PTHR46696:SF6">
    <property type="entry name" value="P450, PUTATIVE (EUROFUNG)-RELATED"/>
    <property type="match status" value="1"/>
</dbReference>
<dbReference type="Pfam" id="PF00067">
    <property type="entry name" value="p450"/>
    <property type="match status" value="1"/>
</dbReference>
<dbReference type="InterPro" id="IPR001128">
    <property type="entry name" value="Cyt_P450"/>
</dbReference>
<evidence type="ECO:0000256" key="1">
    <source>
        <dbReference type="ARBA" id="ARBA00010617"/>
    </source>
</evidence>
<comment type="caution">
    <text evidence="2">The sequence shown here is derived from an EMBL/GenBank/DDBJ whole genome shotgun (WGS) entry which is preliminary data.</text>
</comment>
<keyword evidence="3" id="KW-1185">Reference proteome</keyword>
<dbReference type="InterPro" id="IPR002397">
    <property type="entry name" value="Cyt_P450_B"/>
</dbReference>
<dbReference type="Gene3D" id="1.10.630.10">
    <property type="entry name" value="Cytochrome P450"/>
    <property type="match status" value="1"/>
</dbReference>
<sequence length="248" mass="27453">MLDSILDGLSDRTGPTDLCAELAAPFAARMVFDVVGVREEDRPLCLHRSHLLRVSEGPPPVLDPARIRVMADTGQDEATLAFFDVTEHETLAARIAYGLLFLLAYPDQLCRLQRTPALISSAVEEILRLAVPGGSWIPRYAREDIEFGPILIERGDLVVFSLQSANRDEGVFPDANRFLIDRSPNQHIGFGYGKYHCLAAHLSRLLLRTAISTVFSRMPGLRLAVPLDRIEVDRTQVTGGLNALPVVW</sequence>
<gene>
    <name evidence="2" type="ORF">AB0K40_37530</name>
</gene>
<protein>
    <submittedName>
        <fullName evidence="2">Cytochrome P450</fullName>
    </submittedName>
</protein>
<dbReference type="PRINTS" id="PR00359">
    <property type="entry name" value="BP450"/>
</dbReference>
<proteinExistence type="inferred from homology"/>